<reference evidence="1" key="1">
    <citation type="submission" date="2023-04" db="EMBL/GenBank/DDBJ databases">
        <authorList>
            <person name="Vijverberg K."/>
            <person name="Xiong W."/>
            <person name="Schranz E."/>
        </authorList>
    </citation>
    <scope>NUCLEOTIDE SEQUENCE</scope>
</reference>
<evidence type="ECO:0000313" key="1">
    <source>
        <dbReference type="EMBL" id="CAI9276421.1"/>
    </source>
</evidence>
<evidence type="ECO:0000313" key="2">
    <source>
        <dbReference type="Proteomes" id="UP001177003"/>
    </source>
</evidence>
<name>A0AA35YM33_LACSI</name>
<dbReference type="AlphaFoldDB" id="A0AA35YM33"/>
<protein>
    <submittedName>
        <fullName evidence="1">Uncharacterized protein</fullName>
    </submittedName>
</protein>
<accession>A0AA35YM33</accession>
<keyword evidence="2" id="KW-1185">Reference proteome</keyword>
<proteinExistence type="predicted"/>
<sequence length="151" mass="17270">MLIQNLNLDLKIFKISHSLSQEFPSITCFISHLVHLCRLLRHIQRIRHPPLDPPVSPSSLPLSASHHRLHLAPPSTRKLERYIGKTQTAITTAGILSFVMIEIEHRIVVSNIQIEQLLINAYEVCLTKDLLREQDFVFGRMRNAKPALAIE</sequence>
<dbReference type="EMBL" id="OX465079">
    <property type="protein sequence ID" value="CAI9276421.1"/>
    <property type="molecule type" value="Genomic_DNA"/>
</dbReference>
<dbReference type="Proteomes" id="UP001177003">
    <property type="component" value="Chromosome 3"/>
</dbReference>
<gene>
    <name evidence="1" type="ORF">LSALG_LOCUS16399</name>
</gene>
<organism evidence="1 2">
    <name type="scientific">Lactuca saligna</name>
    <name type="common">Willowleaf lettuce</name>
    <dbReference type="NCBI Taxonomy" id="75948"/>
    <lineage>
        <taxon>Eukaryota</taxon>
        <taxon>Viridiplantae</taxon>
        <taxon>Streptophyta</taxon>
        <taxon>Embryophyta</taxon>
        <taxon>Tracheophyta</taxon>
        <taxon>Spermatophyta</taxon>
        <taxon>Magnoliopsida</taxon>
        <taxon>eudicotyledons</taxon>
        <taxon>Gunneridae</taxon>
        <taxon>Pentapetalae</taxon>
        <taxon>asterids</taxon>
        <taxon>campanulids</taxon>
        <taxon>Asterales</taxon>
        <taxon>Asteraceae</taxon>
        <taxon>Cichorioideae</taxon>
        <taxon>Cichorieae</taxon>
        <taxon>Lactucinae</taxon>
        <taxon>Lactuca</taxon>
    </lineage>
</organism>